<proteinExistence type="predicted"/>
<dbReference type="InterPro" id="IPR004176">
    <property type="entry name" value="Clp_R_N"/>
</dbReference>
<evidence type="ECO:0000259" key="2">
    <source>
        <dbReference type="Pfam" id="PF02861"/>
    </source>
</evidence>
<feature type="domain" description="Clp R" evidence="2">
    <location>
        <begin position="33"/>
        <end position="91"/>
    </location>
</feature>
<dbReference type="EMBL" id="JX042309">
    <property type="protein sequence ID" value="AFV71317.1"/>
    <property type="molecule type" value="Genomic_DNA"/>
</dbReference>
<protein>
    <submittedName>
        <fullName evidence="3">PyrI1</fullName>
    </submittedName>
</protein>
<dbReference type="SUPFAM" id="SSF81923">
    <property type="entry name" value="Double Clp-N motif"/>
    <property type="match status" value="1"/>
</dbReference>
<name>K7QRJ7_STRRG</name>
<feature type="region of interest" description="Disordered" evidence="1">
    <location>
        <begin position="1"/>
        <end position="24"/>
    </location>
</feature>
<dbReference type="AlphaFoldDB" id="K7QRJ7"/>
<evidence type="ECO:0000313" key="3">
    <source>
        <dbReference type="EMBL" id="AFV71317.1"/>
    </source>
</evidence>
<organism evidence="3">
    <name type="scientific">Streptomyces rugosporus</name>
    <dbReference type="NCBI Taxonomy" id="295838"/>
    <lineage>
        <taxon>Bacteria</taxon>
        <taxon>Bacillati</taxon>
        <taxon>Actinomycetota</taxon>
        <taxon>Actinomycetes</taxon>
        <taxon>Kitasatosporales</taxon>
        <taxon>Streptomycetaceae</taxon>
        <taxon>Streptomyces</taxon>
    </lineage>
</organism>
<dbReference type="InterPro" id="IPR036628">
    <property type="entry name" value="Clp_N_dom_sf"/>
</dbReference>
<sequence length="182" mass="19959">MDSAGNRSATRSAARCRRFTPGTENETVEMAGRFTRDSRAVLAAAATEAGRRGDRRLGTEHLLLGLLHGPDLLPIRALGINLELARRALDELDRIALAEIMVHISGIRFDPLPATRRRLPWTYGAQAVVKRASGLSDCSAQLTPKHLLLAILTVERPDLTSSLLDHLQIDRALVRARLTISD</sequence>
<reference evidence="3" key="2">
    <citation type="journal article" date="2012" name="J. Am. Chem. Soc.">
        <title>Insights into pyrroindomycin biosynthesis reveal a uniform paradigm for tetramate/tetronate formation.</title>
        <authorList>
            <person name="Wu Q."/>
            <person name="Wu Z."/>
            <person name="Qu X."/>
            <person name="Liu W."/>
        </authorList>
    </citation>
    <scope>NUCLEOTIDE SEQUENCE</scope>
    <source>
        <strain evidence="3">NRRL 21084</strain>
    </source>
</reference>
<reference evidence="3" key="1">
    <citation type="journal article" date="2012" name="Chem. Biol.">
        <title>Quartromicin biosynthesis: two alternative polyketide chains produced by one polyketide synthase assembly line.</title>
        <authorList>
            <person name="He H.Y."/>
            <person name="Pan H.X."/>
            <person name="Wu L.F."/>
            <person name="Zhang B.B."/>
            <person name="Chai H.B."/>
            <person name="Liu W."/>
            <person name="Tang G.L."/>
        </authorList>
    </citation>
    <scope>NUCLEOTIDE SEQUENCE</scope>
    <source>
        <strain evidence="3">NRRL 21084</strain>
    </source>
</reference>
<dbReference type="Pfam" id="PF02861">
    <property type="entry name" value="Clp_N"/>
    <property type="match status" value="1"/>
</dbReference>
<evidence type="ECO:0000256" key="1">
    <source>
        <dbReference type="SAM" id="MobiDB-lite"/>
    </source>
</evidence>
<accession>K7QRJ7</accession>
<dbReference type="Gene3D" id="1.10.1780.10">
    <property type="entry name" value="Clp, N-terminal domain"/>
    <property type="match status" value="1"/>
</dbReference>
<gene>
    <name evidence="3" type="primary">pyrI1</name>
</gene>